<evidence type="ECO:0000313" key="1">
    <source>
        <dbReference type="EMBL" id="GAG45708.1"/>
    </source>
</evidence>
<organism evidence="1">
    <name type="scientific">marine sediment metagenome</name>
    <dbReference type="NCBI Taxonomy" id="412755"/>
    <lineage>
        <taxon>unclassified sequences</taxon>
        <taxon>metagenomes</taxon>
        <taxon>ecological metagenomes</taxon>
    </lineage>
</organism>
<sequence length="31" mass="3518">MKKISIMILLFACFAGTANALVYDADYYKDK</sequence>
<dbReference type="EMBL" id="BARS01056781">
    <property type="protein sequence ID" value="GAG45708.1"/>
    <property type="molecule type" value="Genomic_DNA"/>
</dbReference>
<accession>X0YAF0</accession>
<gene>
    <name evidence="1" type="ORF">S01H1_83501</name>
</gene>
<protein>
    <submittedName>
        <fullName evidence="1">Uncharacterized protein</fullName>
    </submittedName>
</protein>
<name>X0YAF0_9ZZZZ</name>
<comment type="caution">
    <text evidence="1">The sequence shown here is derived from an EMBL/GenBank/DDBJ whole genome shotgun (WGS) entry which is preliminary data.</text>
</comment>
<reference evidence="1" key="1">
    <citation type="journal article" date="2014" name="Front. Microbiol.">
        <title>High frequency of phylogenetically diverse reductive dehalogenase-homologous genes in deep subseafloor sedimentary metagenomes.</title>
        <authorList>
            <person name="Kawai M."/>
            <person name="Futagami T."/>
            <person name="Toyoda A."/>
            <person name="Takaki Y."/>
            <person name="Nishi S."/>
            <person name="Hori S."/>
            <person name="Arai W."/>
            <person name="Tsubouchi T."/>
            <person name="Morono Y."/>
            <person name="Uchiyama I."/>
            <person name="Ito T."/>
            <person name="Fujiyama A."/>
            <person name="Inagaki F."/>
            <person name="Takami H."/>
        </authorList>
    </citation>
    <scope>NUCLEOTIDE SEQUENCE</scope>
    <source>
        <strain evidence="1">Expedition CK06-06</strain>
    </source>
</reference>
<proteinExistence type="predicted"/>
<dbReference type="AlphaFoldDB" id="X0YAF0"/>
<feature type="non-terminal residue" evidence="1">
    <location>
        <position position="31"/>
    </location>
</feature>